<name>A0A0W0U8B3_9GAMM</name>
<organism evidence="1 2">
    <name type="scientific">Legionella geestiana</name>
    <dbReference type="NCBI Taxonomy" id="45065"/>
    <lineage>
        <taxon>Bacteria</taxon>
        <taxon>Pseudomonadati</taxon>
        <taxon>Pseudomonadota</taxon>
        <taxon>Gammaproteobacteria</taxon>
        <taxon>Legionellales</taxon>
        <taxon>Legionellaceae</taxon>
        <taxon>Legionella</taxon>
    </lineage>
</organism>
<dbReference type="STRING" id="45065.Lgee_0272"/>
<comment type="caution">
    <text evidence="1">The sequence shown here is derived from an EMBL/GenBank/DDBJ whole genome shotgun (WGS) entry which is preliminary data.</text>
</comment>
<accession>A0A0W0U8B3</accession>
<dbReference type="EMBL" id="LNYC01000005">
    <property type="protein sequence ID" value="KTD04242.1"/>
    <property type="molecule type" value="Genomic_DNA"/>
</dbReference>
<keyword evidence="2" id="KW-1185">Reference proteome</keyword>
<proteinExistence type="predicted"/>
<gene>
    <name evidence="1" type="ORF">Lgee_0272</name>
</gene>
<dbReference type="AlphaFoldDB" id="A0A0W0U8B3"/>
<dbReference type="Proteomes" id="UP000054785">
    <property type="component" value="Unassembled WGS sequence"/>
</dbReference>
<evidence type="ECO:0000313" key="2">
    <source>
        <dbReference type="Proteomes" id="UP000054785"/>
    </source>
</evidence>
<dbReference type="RefSeq" id="WP_028387064.1">
    <property type="nucleotide sequence ID" value="NZ_CAAAHN010000001.1"/>
</dbReference>
<protein>
    <submittedName>
        <fullName evidence="1">Uncharacterized protein</fullName>
    </submittedName>
</protein>
<dbReference type="OrthoDB" id="5848566at2"/>
<reference evidence="1 2" key="1">
    <citation type="submission" date="2015-11" db="EMBL/GenBank/DDBJ databases">
        <title>Genomic analysis of 38 Legionella species identifies large and diverse effector repertoires.</title>
        <authorList>
            <person name="Burstein D."/>
            <person name="Amaro F."/>
            <person name="Zusman T."/>
            <person name="Lifshitz Z."/>
            <person name="Cohen O."/>
            <person name="Gilbert J.A."/>
            <person name="Pupko T."/>
            <person name="Shuman H.A."/>
            <person name="Segal G."/>
        </authorList>
    </citation>
    <scope>NUCLEOTIDE SEQUENCE [LARGE SCALE GENOMIC DNA]</scope>
    <source>
        <strain evidence="1 2">ATCC 49504</strain>
    </source>
</reference>
<dbReference type="PATRIC" id="fig|45065.4.peg.288"/>
<sequence>MFFVQSVVGGILLILCAMNTVRAEETDQFTLPPQALADTGPAGSEALFRVIERAAAHTNQQMAHLEQAEPHSRTAAKALLQYQRGAHFADAVYRATGPGFPRWMRWNRLPVSALPKFYSESCPWNNVYWLAFSQSPLSLMGLAPTVNMYGHYFGTDKLGHFFMMGHTYYTLYRHARSRGKSAAQAHALLVRYGEFLEKTYLGMLVNGVYSNGDLSANYAGWKFYSNLTRPVKIGHETLSPILVLRNNRWEFSERVTPSNLLKPYLNDNLNEAFNPCYYLFSRGQIRREIKKRCANWKERRGLTREMVQAKHEETRLWNGENYGHWLPSGSAVTLQACFENR</sequence>
<evidence type="ECO:0000313" key="1">
    <source>
        <dbReference type="EMBL" id="KTD04242.1"/>
    </source>
</evidence>